<accession>A0A0R3TWB8</accession>
<keyword evidence="3" id="KW-0269">Exonuclease</keyword>
<dbReference type="GO" id="GO:0000175">
    <property type="term" value="F:3'-5'-RNA exonuclease activity"/>
    <property type="evidence" value="ECO:0007669"/>
    <property type="project" value="InterPro"/>
</dbReference>
<dbReference type="Proteomes" id="UP000278807">
    <property type="component" value="Unassembled WGS sequence"/>
</dbReference>
<dbReference type="PANTHER" id="PTHR23044">
    <property type="entry name" value="3'-5' EXONUCLEASE ERI1-RELATED"/>
    <property type="match status" value="1"/>
</dbReference>
<dbReference type="InterPro" id="IPR047201">
    <property type="entry name" value="ERI-1_3'hExo-like"/>
</dbReference>
<keyword evidence="1" id="KW-0540">Nuclease</keyword>
<reference evidence="6 7" key="2">
    <citation type="submission" date="2018-11" db="EMBL/GenBank/DDBJ databases">
        <authorList>
            <consortium name="Pathogen Informatics"/>
        </authorList>
    </citation>
    <scope>NUCLEOTIDE SEQUENCE [LARGE SCALE GENOMIC DNA]</scope>
</reference>
<protein>
    <submittedName>
        <fullName evidence="8">Exonuclease domain-containing protein</fullName>
    </submittedName>
</protein>
<feature type="compositionally biased region" description="Gly residues" evidence="4">
    <location>
        <begin position="1078"/>
        <end position="1089"/>
    </location>
</feature>
<evidence type="ECO:0000313" key="8">
    <source>
        <dbReference type="WBParaSite" id="HNAJ_0001214701-mRNA-1"/>
    </source>
</evidence>
<evidence type="ECO:0000256" key="1">
    <source>
        <dbReference type="ARBA" id="ARBA00022722"/>
    </source>
</evidence>
<dbReference type="SMART" id="SM00479">
    <property type="entry name" value="EXOIII"/>
    <property type="match status" value="1"/>
</dbReference>
<dbReference type="STRING" id="102285.A0A0R3TWB8"/>
<dbReference type="InterPro" id="IPR036397">
    <property type="entry name" value="RNaseH_sf"/>
</dbReference>
<evidence type="ECO:0000313" key="7">
    <source>
        <dbReference type="Proteomes" id="UP000278807"/>
    </source>
</evidence>
<dbReference type="EMBL" id="UZAE01014052">
    <property type="protein sequence ID" value="VDO12275.1"/>
    <property type="molecule type" value="Genomic_DNA"/>
</dbReference>
<evidence type="ECO:0000256" key="3">
    <source>
        <dbReference type="ARBA" id="ARBA00022839"/>
    </source>
</evidence>
<evidence type="ECO:0000313" key="6">
    <source>
        <dbReference type="EMBL" id="VDO12275.1"/>
    </source>
</evidence>
<keyword evidence="7" id="KW-1185">Reference proteome</keyword>
<dbReference type="WBParaSite" id="HNAJ_0001214701-mRNA-1">
    <property type="protein sequence ID" value="HNAJ_0001214701-mRNA-1"/>
    <property type="gene ID" value="HNAJ_0001214701"/>
</dbReference>
<gene>
    <name evidence="6" type="ORF">HNAJ_LOCUS12136</name>
</gene>
<dbReference type="InterPro" id="IPR013520">
    <property type="entry name" value="Ribonucl_H"/>
</dbReference>
<proteinExistence type="predicted"/>
<dbReference type="AlphaFoldDB" id="A0A0R3TWB8"/>
<dbReference type="InterPro" id="IPR012337">
    <property type="entry name" value="RNaseH-like_sf"/>
</dbReference>
<dbReference type="PANTHER" id="PTHR23044:SF61">
    <property type="entry name" value="3'-5' EXORIBONUCLEASE 1-RELATED"/>
    <property type="match status" value="1"/>
</dbReference>
<name>A0A0R3TWB8_RODNA</name>
<evidence type="ECO:0000256" key="2">
    <source>
        <dbReference type="ARBA" id="ARBA00022801"/>
    </source>
</evidence>
<dbReference type="InterPro" id="IPR051274">
    <property type="entry name" value="3-5_Exoribonuclease"/>
</dbReference>
<dbReference type="Gene3D" id="3.30.420.10">
    <property type="entry name" value="Ribonuclease H-like superfamily/Ribonuclease H"/>
    <property type="match status" value="1"/>
</dbReference>
<keyword evidence="2" id="KW-0378">Hydrolase</keyword>
<feature type="region of interest" description="Disordered" evidence="4">
    <location>
        <begin position="643"/>
        <end position="662"/>
    </location>
</feature>
<dbReference type="Pfam" id="PF00929">
    <property type="entry name" value="RNase_T"/>
    <property type="match status" value="1"/>
</dbReference>
<sequence>MEETLKLAEFRINVRHRTQIWIESGNKYVYLKNWHNILVEFPVVLIKAQTGEIVDEFHKYVRPTENPILSNFCKKLTGISQERVDCSSDLQQVLKEFEQWLRTKKNELNCTFKVDCQNSAVFVTWTDWDIRTCLWNECQRKHLSLPVDLLTRIDLKAVFKQWHASKNPHTKGEFQGRLQDAITAAGLSFRGRPHSGIDDARNTAALLYRIISNEVESTKKLNPKKSNLNDLGRLYQKSLENLSDSPFKASTLGNYNLETFGSDAFKLLMYFCGACEKVNLKELAFDEIVPKLHSDPTLHKRLTLGYASFLAKFLNILPKIDCILTDSDLYRLQKFVQNLLSVSGQIPDLFSHTDLITWNIDRGLFVKEYALNFLGNSSFDDALCSSKVLVRLNRQISLLTEDSDVTMAVIHKLNYLRNKMLPVNSHEDLLKELMSVLSPALKTEIFDRLHNNKSKRRVTPLPSEENKYRSYLRNFFNRLSVGPALSDTQPTSKMSKLWRDNSSSNTISKEILLSADMLLLTQPLKFLSELVRFPVIQNSMALLPVIYKILNNVSYAFTICIDGNQASILHNLLVSLLEIYDAETSETREGDGGLVWRGVNRQRMELMRYLPRSGDLDPEQISLANQAAKFSVSSMSGAVGFDLTDDSDDTSKSGEGSDDSMGKSTARKLWVYAITCLLDQPSTWPYLSELVSDESAVLSSRKRAELFAQCLALILLPRPPANIPLDLIAPPCLRLLESLRSPLAVRLCAALLPTTSGVKEALRNVFTDPEDQGRRLFLLSIDCLPANLVGNMTISLPRCLTQSNLVDVSILNESPKNIYKFRFESQTSTSPLAFTAPISASDFEEVLQLVSLCDSVWSLVVNHILTVATQSPEVCAVWTALTAPTLILALHTFLHRISLLDQVDSTECWSRAMGFVDQLVSRGLIALPFRFRSTNSSTVPTTSQSVYLGPYRGTLDLFDFTFSLLRLVNASTLNSPNSHIVIARLCQTLAVLGQRLVTRLRCDLHESEARNPKLSALSQQSILVIAEIRTYAEDRDESSPTSSPLKTLVASLDIVESSLSCQGEDLEDAKSAREEEGGGGGRGGEVPGN</sequence>
<dbReference type="OrthoDB" id="448399at2759"/>
<dbReference type="SUPFAM" id="SSF53098">
    <property type="entry name" value="Ribonuclease H-like"/>
    <property type="match status" value="1"/>
</dbReference>
<evidence type="ECO:0000259" key="5">
    <source>
        <dbReference type="SMART" id="SM00479"/>
    </source>
</evidence>
<organism evidence="8">
    <name type="scientific">Rodentolepis nana</name>
    <name type="common">Dwarf tapeworm</name>
    <name type="synonym">Hymenolepis nana</name>
    <dbReference type="NCBI Taxonomy" id="102285"/>
    <lineage>
        <taxon>Eukaryota</taxon>
        <taxon>Metazoa</taxon>
        <taxon>Spiralia</taxon>
        <taxon>Lophotrochozoa</taxon>
        <taxon>Platyhelminthes</taxon>
        <taxon>Cestoda</taxon>
        <taxon>Eucestoda</taxon>
        <taxon>Cyclophyllidea</taxon>
        <taxon>Hymenolepididae</taxon>
        <taxon>Rodentolepis</taxon>
    </lineage>
</organism>
<feature type="domain" description="Exonuclease" evidence="5">
    <location>
        <begin position="18"/>
        <end position="216"/>
    </location>
</feature>
<reference evidence="8" key="1">
    <citation type="submission" date="2016-04" db="UniProtKB">
        <authorList>
            <consortium name="WormBaseParasite"/>
        </authorList>
    </citation>
    <scope>IDENTIFICATION</scope>
</reference>
<dbReference type="GO" id="GO:0003676">
    <property type="term" value="F:nucleic acid binding"/>
    <property type="evidence" value="ECO:0007669"/>
    <property type="project" value="InterPro"/>
</dbReference>
<feature type="region of interest" description="Disordered" evidence="4">
    <location>
        <begin position="1061"/>
        <end position="1089"/>
    </location>
</feature>
<evidence type="ECO:0000256" key="4">
    <source>
        <dbReference type="SAM" id="MobiDB-lite"/>
    </source>
</evidence>
<dbReference type="CDD" id="cd06133">
    <property type="entry name" value="ERI-1_3'hExo_like"/>
    <property type="match status" value="1"/>
</dbReference>